<evidence type="ECO:0000313" key="5">
    <source>
        <dbReference type="Proteomes" id="UP000663829"/>
    </source>
</evidence>
<gene>
    <name evidence="3" type="ORF">GPM918_LOCUS2436</name>
    <name evidence="4" type="ORF">SRO942_LOCUS2436</name>
</gene>
<dbReference type="Pfam" id="PF02114">
    <property type="entry name" value="Phosducin"/>
    <property type="match status" value="1"/>
</dbReference>
<accession>A0A813RG68</accession>
<dbReference type="PANTHER" id="PTHR45809:SF3">
    <property type="entry name" value="VIRAL IAP-ASSOCIATED FACTOR HOMOLOG"/>
    <property type="match status" value="1"/>
</dbReference>
<dbReference type="CDD" id="cd02988">
    <property type="entry name" value="Phd_like_VIAF"/>
    <property type="match status" value="1"/>
</dbReference>
<comment type="similarity">
    <text evidence="1">Belongs to the phosducin family.</text>
</comment>
<organism evidence="3 5">
    <name type="scientific">Didymodactylos carnosus</name>
    <dbReference type="NCBI Taxonomy" id="1234261"/>
    <lineage>
        <taxon>Eukaryota</taxon>
        <taxon>Metazoa</taxon>
        <taxon>Spiralia</taxon>
        <taxon>Gnathifera</taxon>
        <taxon>Rotifera</taxon>
        <taxon>Eurotatoria</taxon>
        <taxon>Bdelloidea</taxon>
        <taxon>Philodinida</taxon>
        <taxon>Philodinidae</taxon>
        <taxon>Didymodactylos</taxon>
    </lineage>
</organism>
<reference evidence="3" key="1">
    <citation type="submission" date="2021-02" db="EMBL/GenBank/DDBJ databases">
        <authorList>
            <person name="Nowell W R."/>
        </authorList>
    </citation>
    <scope>NUCLEOTIDE SEQUENCE</scope>
</reference>
<dbReference type="Proteomes" id="UP000663829">
    <property type="component" value="Unassembled WGS sequence"/>
</dbReference>
<dbReference type="GO" id="GO:0005737">
    <property type="term" value="C:cytoplasm"/>
    <property type="evidence" value="ECO:0007669"/>
    <property type="project" value="TreeGrafter"/>
</dbReference>
<keyword evidence="5" id="KW-1185">Reference proteome</keyword>
<evidence type="ECO:0000313" key="3">
    <source>
        <dbReference type="EMBL" id="CAF0780490.1"/>
    </source>
</evidence>
<dbReference type="Gene3D" id="3.40.30.10">
    <property type="entry name" value="Glutaredoxin"/>
    <property type="match status" value="1"/>
</dbReference>
<protein>
    <recommendedName>
        <fullName evidence="2">Phosducin domain-containing protein</fullName>
    </recommendedName>
</protein>
<dbReference type="InterPro" id="IPR024253">
    <property type="entry name" value="Phosducin_thioredoxin-like_dom"/>
</dbReference>
<dbReference type="SUPFAM" id="SSF52833">
    <property type="entry name" value="Thioredoxin-like"/>
    <property type="match status" value="1"/>
</dbReference>
<dbReference type="Proteomes" id="UP000681722">
    <property type="component" value="Unassembled WGS sequence"/>
</dbReference>
<dbReference type="EMBL" id="CAJOBC010000271">
    <property type="protein sequence ID" value="CAF3563634.1"/>
    <property type="molecule type" value="Genomic_DNA"/>
</dbReference>
<dbReference type="InterPro" id="IPR036249">
    <property type="entry name" value="Thioredoxin-like_sf"/>
</dbReference>
<name>A0A813RG68_9BILA</name>
<dbReference type="GO" id="GO:0006457">
    <property type="term" value="P:protein folding"/>
    <property type="evidence" value="ECO:0007669"/>
    <property type="project" value="TreeGrafter"/>
</dbReference>
<evidence type="ECO:0000256" key="1">
    <source>
        <dbReference type="ARBA" id="ARBA00009686"/>
    </source>
</evidence>
<dbReference type="PANTHER" id="PTHR45809">
    <property type="entry name" value="VIRAL IAP-ASSOCIATED FACTOR HOMOLOG"/>
    <property type="match status" value="1"/>
</dbReference>
<dbReference type="EMBL" id="CAJNOQ010000271">
    <property type="protein sequence ID" value="CAF0780490.1"/>
    <property type="molecule type" value="Genomic_DNA"/>
</dbReference>
<dbReference type="OrthoDB" id="45518at2759"/>
<dbReference type="InterPro" id="IPR051498">
    <property type="entry name" value="Phosducin-like_chap/apop_reg"/>
</dbReference>
<feature type="domain" description="Phosducin" evidence="2">
    <location>
        <begin position="14"/>
        <end position="168"/>
    </location>
</feature>
<sequence length="204" mass="23690">MQMARNAQILDSKTIDELDELEDEEEERVLQEYKRKRLQELRDNASRARYGEVIEISAVEYIKQVNQAGEDVWVVLHLYKSGMPLCTLINDHLRQLALKYPTTKFLKSISTVCIQNYPDKNLPTIFVYNNGELKDQLIGPFAFNGMKCRFQDLEWKLYEFGALETKEKLEKPEGMIDARNNGDAANEFLKSAIRQSMRGDDDDD</sequence>
<comment type="caution">
    <text evidence="3">The sequence shown here is derived from an EMBL/GenBank/DDBJ whole genome shotgun (WGS) entry which is preliminary data.</text>
</comment>
<dbReference type="AlphaFoldDB" id="A0A813RG68"/>
<evidence type="ECO:0000259" key="2">
    <source>
        <dbReference type="Pfam" id="PF02114"/>
    </source>
</evidence>
<proteinExistence type="inferred from homology"/>
<evidence type="ECO:0000313" key="4">
    <source>
        <dbReference type="EMBL" id="CAF3563634.1"/>
    </source>
</evidence>